<dbReference type="GO" id="GO:0005886">
    <property type="term" value="C:plasma membrane"/>
    <property type="evidence" value="ECO:0007669"/>
    <property type="project" value="UniProtKB-SubCell"/>
</dbReference>
<dbReference type="EMBL" id="CP053746">
    <property type="protein sequence ID" value="QKF50045.1"/>
    <property type="molecule type" value="Genomic_DNA"/>
</dbReference>
<keyword evidence="8" id="KW-1185">Reference proteome</keyword>
<evidence type="ECO:0000256" key="2">
    <source>
        <dbReference type="ARBA" id="ARBA00022475"/>
    </source>
</evidence>
<evidence type="ECO:0000256" key="3">
    <source>
        <dbReference type="ARBA" id="ARBA00022692"/>
    </source>
</evidence>
<dbReference type="Pfam" id="PF01810">
    <property type="entry name" value="LysE"/>
    <property type="match status" value="1"/>
</dbReference>
<dbReference type="KEGG" id="pgg:FX982_00972"/>
<feature type="transmembrane region" description="Helical" evidence="6">
    <location>
        <begin position="148"/>
        <end position="166"/>
    </location>
</feature>
<dbReference type="Proteomes" id="UP000501989">
    <property type="component" value="Chromosome"/>
</dbReference>
<evidence type="ECO:0000256" key="4">
    <source>
        <dbReference type="ARBA" id="ARBA00022989"/>
    </source>
</evidence>
<keyword evidence="2" id="KW-1003">Cell membrane</keyword>
<feature type="transmembrane region" description="Helical" evidence="6">
    <location>
        <begin position="40"/>
        <end position="65"/>
    </location>
</feature>
<evidence type="ECO:0000256" key="6">
    <source>
        <dbReference type="SAM" id="Phobius"/>
    </source>
</evidence>
<organism evidence="7 8">
    <name type="scientific">Pseudomonas graminis</name>
    <dbReference type="NCBI Taxonomy" id="158627"/>
    <lineage>
        <taxon>Bacteria</taxon>
        <taxon>Pseudomonadati</taxon>
        <taxon>Pseudomonadota</taxon>
        <taxon>Gammaproteobacteria</taxon>
        <taxon>Pseudomonadales</taxon>
        <taxon>Pseudomonadaceae</taxon>
        <taxon>Pseudomonas</taxon>
    </lineage>
</organism>
<dbReference type="AlphaFoldDB" id="A0A6M8MNE6"/>
<evidence type="ECO:0000256" key="1">
    <source>
        <dbReference type="ARBA" id="ARBA00004651"/>
    </source>
</evidence>
<evidence type="ECO:0000313" key="7">
    <source>
        <dbReference type="EMBL" id="QKF50045.1"/>
    </source>
</evidence>
<comment type="subcellular location">
    <subcellularLocation>
        <location evidence="1">Cell membrane</location>
        <topology evidence="1">Multi-pass membrane protein</topology>
    </subcellularLocation>
</comment>
<dbReference type="PANTHER" id="PTHR30086">
    <property type="entry name" value="ARGININE EXPORTER PROTEIN ARGO"/>
    <property type="match status" value="1"/>
</dbReference>
<feature type="transmembrane region" description="Helical" evidence="6">
    <location>
        <begin position="6"/>
        <end position="28"/>
    </location>
</feature>
<dbReference type="PANTHER" id="PTHR30086:SF19">
    <property type="entry name" value="THREONINE EFFLUX PROTEIN"/>
    <property type="match status" value="1"/>
</dbReference>
<evidence type="ECO:0000313" key="8">
    <source>
        <dbReference type="Proteomes" id="UP000501989"/>
    </source>
</evidence>
<name>A0A6M8MNE6_9PSED</name>
<evidence type="ECO:0000256" key="5">
    <source>
        <dbReference type="ARBA" id="ARBA00023136"/>
    </source>
</evidence>
<sequence length="205" mass="21457">MVNWPAVTAVFSVYCAGVIIPGPNFVAVAHKAVSATTAHALMLVAGIVVVNLFWATCAILGIGAVFSLLPWLAFVVKCLGAGYLVWFGMRLIFASGKPPTLNARAGQMPSLRSAFKQGVATNIANPKSVAFYAAIFSAAAPSHVEVETFAAMLAMVGLVSSAWYALIATALSRPRIAGAYAGKKKAIDRVCGAVIVMLGVRQMIR</sequence>
<dbReference type="GO" id="GO:0015171">
    <property type="term" value="F:amino acid transmembrane transporter activity"/>
    <property type="evidence" value="ECO:0007669"/>
    <property type="project" value="TreeGrafter"/>
</dbReference>
<reference evidence="8" key="1">
    <citation type="submission" date="2019-12" db="EMBL/GenBank/DDBJ databases">
        <title>Endophytic bacteria associated with Panax ginseng seedlings.</title>
        <authorList>
            <person name="Park J.M."/>
            <person name="Shin R."/>
            <person name="Jo S.H."/>
        </authorList>
    </citation>
    <scope>NUCLEOTIDE SEQUENCE [LARGE SCALE GENOMIC DNA]</scope>
    <source>
        <strain evidence="8">PgKB30</strain>
    </source>
</reference>
<gene>
    <name evidence="7" type="ORF">FX982_00972</name>
</gene>
<dbReference type="InterPro" id="IPR001123">
    <property type="entry name" value="LeuE-type"/>
</dbReference>
<protein>
    <submittedName>
        <fullName evidence="7">Threonine efflux protein</fullName>
    </submittedName>
</protein>
<dbReference type="RefSeq" id="WP_172609840.1">
    <property type="nucleotide sequence ID" value="NZ_CP053746.1"/>
</dbReference>
<proteinExistence type="predicted"/>
<feature type="transmembrane region" description="Helical" evidence="6">
    <location>
        <begin position="71"/>
        <end position="93"/>
    </location>
</feature>
<keyword evidence="3 6" id="KW-0812">Transmembrane</keyword>
<keyword evidence="4 6" id="KW-1133">Transmembrane helix</keyword>
<keyword evidence="5 6" id="KW-0472">Membrane</keyword>
<accession>A0A6M8MNE6</accession>